<protein>
    <submittedName>
        <fullName evidence="1">Uncharacterized protein</fullName>
    </submittedName>
</protein>
<comment type="caution">
    <text evidence="1">The sequence shown here is derived from an EMBL/GenBank/DDBJ whole genome shotgun (WGS) entry which is preliminary data.</text>
</comment>
<reference evidence="1 2" key="1">
    <citation type="submission" date="2021-07" db="EMBL/GenBank/DDBJ databases">
        <title>Actinomadura sp. PM05-2 isolated from lichen.</title>
        <authorList>
            <person name="Somphong A."/>
            <person name="Phongsopitanun W."/>
            <person name="Tanasupawat S."/>
            <person name="Peongsungnone V."/>
        </authorList>
    </citation>
    <scope>NUCLEOTIDE SEQUENCE [LARGE SCALE GENOMIC DNA]</scope>
    <source>
        <strain evidence="1 2">PM05-2</strain>
    </source>
</reference>
<dbReference type="EMBL" id="JAIBOA010000002">
    <property type="protein sequence ID" value="MBW8481381.1"/>
    <property type="molecule type" value="Genomic_DNA"/>
</dbReference>
<keyword evidence="2" id="KW-1185">Reference proteome</keyword>
<gene>
    <name evidence="1" type="ORF">K1Y72_03285</name>
</gene>
<dbReference type="RefSeq" id="WP_220163086.1">
    <property type="nucleotide sequence ID" value="NZ_JAIBOA010000002.1"/>
</dbReference>
<dbReference type="Proteomes" id="UP000774570">
    <property type="component" value="Unassembled WGS sequence"/>
</dbReference>
<name>A0ABS7FLY7_9ACTN</name>
<accession>A0ABS7FLY7</accession>
<organism evidence="1 2">
    <name type="scientific">Actinomadura parmotrematis</name>
    <dbReference type="NCBI Taxonomy" id="2864039"/>
    <lineage>
        <taxon>Bacteria</taxon>
        <taxon>Bacillati</taxon>
        <taxon>Actinomycetota</taxon>
        <taxon>Actinomycetes</taxon>
        <taxon>Streptosporangiales</taxon>
        <taxon>Thermomonosporaceae</taxon>
        <taxon>Actinomadura</taxon>
    </lineage>
</organism>
<sequence length="270" mass="28910">MAQQLAIIVLVDIGGALRDRTLDDNVYVFDNMRFQGSTGEGTGDLVTAVNGSYWSDGSQGTEQVLNWLPYALGGIPPTVPRGYAAERSRQIDQQALDDLRALADGADDEAAGGVNRIRRDIGTRVRSTRGARGLTSRKVLDVTGRPVSGADAAAAHNYATPIITDITGEAVDEKIIYPAEYGSPDMVTDGWYWSATIDTARPGTYAYTMHVQLHELVERDAGLRWEAVDLTCEARLRVVTEPKRNAFTGGGLGLLPVYPAPPAAPAAPPA</sequence>
<proteinExistence type="predicted"/>
<evidence type="ECO:0000313" key="1">
    <source>
        <dbReference type="EMBL" id="MBW8481381.1"/>
    </source>
</evidence>
<evidence type="ECO:0000313" key="2">
    <source>
        <dbReference type="Proteomes" id="UP000774570"/>
    </source>
</evidence>